<evidence type="ECO:0000313" key="3">
    <source>
        <dbReference type="Proteomes" id="UP000041770"/>
    </source>
</evidence>
<dbReference type="AlphaFoldDB" id="A0A655QIH6"/>
<gene>
    <name evidence="1" type="ORF">ERS013165_01907</name>
    <name evidence="2" type="ORF">ERS013200_04433</name>
</gene>
<sequence length="170" mass="20342">MAVDDVQFVCRFAQTLSRFTCDEQVRRTVHAVATNTVLFVQVVWQSVQVRFFWHCLVERSVEYRNIFQLWERFLRRFDTDDVCWVVQWSECCTIFDAFQYSVVNQCRLSELLTTVYHAVTDRFQLSCQFWFRSKNSFNDERQSFIVCSAFAQLSFVLAVQFPLDTSFRKV</sequence>
<accession>A0A655QIH6</accession>
<reference evidence="3 4" key="1">
    <citation type="submission" date="2015-07" db="EMBL/GenBank/DDBJ databases">
        <authorList>
            <consortium name="Pathogen Informatics"/>
        </authorList>
    </citation>
    <scope>NUCLEOTIDE SEQUENCE [LARGE SCALE GENOMIC DNA]</scope>
    <source>
        <strain evidence="2 3">A316</strain>
        <strain evidence="1 4">A51</strain>
    </source>
</reference>
<evidence type="ECO:0000313" key="2">
    <source>
        <dbReference type="EMBL" id="CSD59672.1"/>
    </source>
</evidence>
<evidence type="ECO:0000313" key="1">
    <source>
        <dbReference type="EMBL" id="CSA56445.1"/>
    </source>
</evidence>
<name>A0A655QIH6_VIBCL</name>
<proteinExistence type="predicted"/>
<dbReference type="Proteomes" id="UP000041770">
    <property type="component" value="Unassembled WGS sequence"/>
</dbReference>
<dbReference type="Proteomes" id="UP000044806">
    <property type="component" value="Unassembled WGS sequence"/>
</dbReference>
<dbReference type="EMBL" id="CWOW01000008">
    <property type="protein sequence ID" value="CSA56445.1"/>
    <property type="molecule type" value="Genomic_DNA"/>
</dbReference>
<organism evidence="1 4">
    <name type="scientific">Vibrio cholerae</name>
    <dbReference type="NCBI Taxonomy" id="666"/>
    <lineage>
        <taxon>Bacteria</taxon>
        <taxon>Pseudomonadati</taxon>
        <taxon>Pseudomonadota</taxon>
        <taxon>Gammaproteobacteria</taxon>
        <taxon>Vibrionales</taxon>
        <taxon>Vibrionaceae</taxon>
        <taxon>Vibrio</taxon>
    </lineage>
</organism>
<dbReference type="EMBL" id="CWQY01000191">
    <property type="protein sequence ID" value="CSD59672.1"/>
    <property type="molecule type" value="Genomic_DNA"/>
</dbReference>
<protein>
    <submittedName>
        <fullName evidence="1">Uncharacterized protein</fullName>
    </submittedName>
</protein>
<evidence type="ECO:0000313" key="4">
    <source>
        <dbReference type="Proteomes" id="UP000044806"/>
    </source>
</evidence>